<dbReference type="EMBL" id="RXOL01000004">
    <property type="protein sequence ID" value="RVQ66342.1"/>
    <property type="molecule type" value="Genomic_DNA"/>
</dbReference>
<dbReference type="InterPro" id="IPR017972">
    <property type="entry name" value="Cyt_P450_CS"/>
</dbReference>
<dbReference type="GO" id="GO:0020037">
    <property type="term" value="F:heme binding"/>
    <property type="evidence" value="ECO:0007669"/>
    <property type="project" value="InterPro"/>
</dbReference>
<comment type="similarity">
    <text evidence="1 2">Belongs to the cytochrome P450 family.</text>
</comment>
<name>A0A437GW74_9SPHN</name>
<gene>
    <name evidence="3" type="ORF">EKN06_09895</name>
</gene>
<dbReference type="GO" id="GO:0005506">
    <property type="term" value="F:iron ion binding"/>
    <property type="evidence" value="ECO:0007669"/>
    <property type="project" value="InterPro"/>
</dbReference>
<dbReference type="PROSITE" id="PS00086">
    <property type="entry name" value="CYTOCHROME_P450"/>
    <property type="match status" value="1"/>
</dbReference>
<dbReference type="OrthoDB" id="5522954at2"/>
<proteinExistence type="inferred from homology"/>
<evidence type="ECO:0000313" key="3">
    <source>
        <dbReference type="EMBL" id="RVQ66342.1"/>
    </source>
</evidence>
<dbReference type="Proteomes" id="UP000283003">
    <property type="component" value="Unassembled WGS sequence"/>
</dbReference>
<evidence type="ECO:0000256" key="1">
    <source>
        <dbReference type="ARBA" id="ARBA00010617"/>
    </source>
</evidence>
<dbReference type="Gene3D" id="1.10.630.10">
    <property type="entry name" value="Cytochrome P450"/>
    <property type="match status" value="1"/>
</dbReference>
<protein>
    <submittedName>
        <fullName evidence="3">Cytochrome P450</fullName>
    </submittedName>
</protein>
<comment type="caution">
    <text evidence="3">The sequence shown here is derived from an EMBL/GenBank/DDBJ whole genome shotgun (WGS) entry which is preliminary data.</text>
</comment>
<evidence type="ECO:0000256" key="2">
    <source>
        <dbReference type="RuleBase" id="RU000461"/>
    </source>
</evidence>
<keyword evidence="4" id="KW-1185">Reference proteome</keyword>
<dbReference type="InterPro" id="IPR001128">
    <property type="entry name" value="Cyt_P450"/>
</dbReference>
<dbReference type="Pfam" id="PF00067">
    <property type="entry name" value="p450"/>
    <property type="match status" value="1"/>
</dbReference>
<dbReference type="InterPro" id="IPR002397">
    <property type="entry name" value="Cyt_P450_B"/>
</dbReference>
<accession>A0A437GW74</accession>
<dbReference type="SUPFAM" id="SSF48264">
    <property type="entry name" value="Cytochrome P450"/>
    <property type="match status" value="1"/>
</dbReference>
<evidence type="ECO:0000313" key="4">
    <source>
        <dbReference type="Proteomes" id="UP000283003"/>
    </source>
</evidence>
<reference evidence="3 4" key="1">
    <citation type="submission" date="2018-12" db="EMBL/GenBank/DDBJ databases">
        <title>Croceicoccus ponticola sp. nov., a lipolytic bacterium isolated from seawater.</title>
        <authorList>
            <person name="Yoon J.-H."/>
        </authorList>
    </citation>
    <scope>NUCLEOTIDE SEQUENCE [LARGE SCALE GENOMIC DNA]</scope>
    <source>
        <strain evidence="3 4">GM-16</strain>
    </source>
</reference>
<keyword evidence="2" id="KW-0479">Metal-binding</keyword>
<organism evidence="3 4">
    <name type="scientific">Croceicoccus ponticola</name>
    <dbReference type="NCBI Taxonomy" id="2217664"/>
    <lineage>
        <taxon>Bacteria</taxon>
        <taxon>Pseudomonadati</taxon>
        <taxon>Pseudomonadota</taxon>
        <taxon>Alphaproteobacteria</taxon>
        <taxon>Sphingomonadales</taxon>
        <taxon>Erythrobacteraceae</taxon>
        <taxon>Croceicoccus</taxon>
    </lineage>
</organism>
<dbReference type="InterPro" id="IPR036396">
    <property type="entry name" value="Cyt_P450_sf"/>
</dbReference>
<dbReference type="PRINTS" id="PR00385">
    <property type="entry name" value="P450"/>
</dbReference>
<keyword evidence="2" id="KW-0349">Heme</keyword>
<dbReference type="GO" id="GO:0004497">
    <property type="term" value="F:monooxygenase activity"/>
    <property type="evidence" value="ECO:0007669"/>
    <property type="project" value="UniProtKB-KW"/>
</dbReference>
<dbReference type="PANTHER" id="PTHR46696">
    <property type="entry name" value="P450, PUTATIVE (EUROFUNG)-RELATED"/>
    <property type="match status" value="1"/>
</dbReference>
<dbReference type="GO" id="GO:0016705">
    <property type="term" value="F:oxidoreductase activity, acting on paired donors, with incorporation or reduction of molecular oxygen"/>
    <property type="evidence" value="ECO:0007669"/>
    <property type="project" value="InterPro"/>
</dbReference>
<sequence length="398" mass="44147">MSGDSAYPRDLLTDFDIDDPSLSSNFEAVMHELVAKCPVAKSRKGTGYAVINRYKDVRACALDWRTFSSEGGWMLNAPDGNVTILPEDCDPPYHDKWRQVLNPPFSKPSIAKLTDYVREKAATLLDSIATKGECEFVAEFAAKLPGIILFERIFPVPLEDLPQLFDDIDVYSFGPLEERVAAFERVQSYLEDFLRSRHASPPQGDIVDGIVAGVEKDGETCPWEDRVYAALDVVFGGLATTTHAVAASIFHLATHPDIRKDLLDNPHLVDNAVAETVRLYAPVVAPARTVTKSVEIAGVPFEPGDRIALNLAAASRDPDACTNPSKFDLRRDDVVHTAFGVGPHRCLGEHLARLEIKVTIEEFLKRIPDFSLKPGTWPGHTSEQMRSMRDLHLVWPSR</sequence>
<dbReference type="AlphaFoldDB" id="A0A437GW74"/>
<keyword evidence="2" id="KW-0503">Monooxygenase</keyword>
<keyword evidence="2" id="KW-0408">Iron</keyword>
<keyword evidence="2" id="KW-0560">Oxidoreductase</keyword>
<dbReference type="PANTHER" id="PTHR46696:SF6">
    <property type="entry name" value="P450, PUTATIVE (EUROFUNG)-RELATED"/>
    <property type="match status" value="1"/>
</dbReference>
<dbReference type="PRINTS" id="PR00359">
    <property type="entry name" value="BP450"/>
</dbReference>